<dbReference type="Gene3D" id="2.60.40.10">
    <property type="entry name" value="Immunoglobulins"/>
    <property type="match status" value="1"/>
</dbReference>
<dbReference type="GO" id="GO:0006338">
    <property type="term" value="P:chromatin remodeling"/>
    <property type="evidence" value="ECO:0007669"/>
    <property type="project" value="TreeGrafter"/>
</dbReference>
<sequence length="112" mass="11944">MAFVRVYCGQSPSATVTSATLATAHLDLSSKPAVIFRIAARNEKGYGPATQVRWLQDVSSTPSSIASINSQPINVQATNNSQQVSKRALNLGTLQEGSVTTPVKRLKSDDQL</sequence>
<evidence type="ECO:0000313" key="1">
    <source>
        <dbReference type="EMBL" id="AAP06015.1"/>
    </source>
</evidence>
<dbReference type="GO" id="GO:0003713">
    <property type="term" value="F:transcription coactivator activity"/>
    <property type="evidence" value="ECO:0007669"/>
    <property type="project" value="TreeGrafter"/>
</dbReference>
<dbReference type="AlphaFoldDB" id="Q86F72"/>
<dbReference type="InterPro" id="IPR043536">
    <property type="entry name" value="HCF1/2"/>
</dbReference>
<name>Q86F72_SCHJA</name>
<organism evidence="1">
    <name type="scientific">Schistosoma japonicum</name>
    <name type="common">Blood fluke</name>
    <dbReference type="NCBI Taxonomy" id="6182"/>
    <lineage>
        <taxon>Eukaryota</taxon>
        <taxon>Metazoa</taxon>
        <taxon>Spiralia</taxon>
        <taxon>Lophotrochozoa</taxon>
        <taxon>Platyhelminthes</taxon>
        <taxon>Trematoda</taxon>
        <taxon>Digenea</taxon>
        <taxon>Strigeidida</taxon>
        <taxon>Schistosomatoidea</taxon>
        <taxon>Schistosomatidae</taxon>
        <taxon>Schistosoma</taxon>
    </lineage>
</organism>
<protein>
    <submittedName>
        <fullName evidence="1">Clone ZZD1054 mRNA sequence</fullName>
    </submittedName>
</protein>
<dbReference type="GO" id="GO:0035097">
    <property type="term" value="C:histone methyltransferase complex"/>
    <property type="evidence" value="ECO:0007669"/>
    <property type="project" value="TreeGrafter"/>
</dbReference>
<dbReference type="InterPro" id="IPR013783">
    <property type="entry name" value="Ig-like_fold"/>
</dbReference>
<accession>Q86F72</accession>
<dbReference type="EMBL" id="AY222992">
    <property type="protein sequence ID" value="AAP06015.1"/>
    <property type="molecule type" value="mRNA"/>
</dbReference>
<reference evidence="1" key="1">
    <citation type="journal article" date="2003" name="Nat. Genet.">
        <title>Evolutionary and biomedical implications of a Schistosoma japonicum complementary DNA resource.</title>
        <authorList>
            <person name="Hu W."/>
            <person name="Yan Q."/>
            <person name="Shen D.K."/>
            <person name="Liu F."/>
            <person name="Zhu Z.D."/>
            <person name="Song H.D."/>
            <person name="Xu X.R."/>
            <person name="Wang Z.J."/>
            <person name="Rong Y.P."/>
            <person name="Zeng L.C."/>
            <person name="Wu J."/>
            <person name="Zhang X."/>
            <person name="Wang J.J."/>
            <person name="Xu X.N."/>
            <person name="Wang S.Y."/>
            <person name="Fu G."/>
            <person name="Zhang X.L."/>
            <person name="Wang Z.Q."/>
            <person name="Brindley P.J."/>
            <person name="McManus D.P."/>
            <person name="Xue C.L."/>
            <person name="Feng Z."/>
            <person name="Chen Z."/>
            <person name="Han Z.G."/>
        </authorList>
    </citation>
    <scope>NUCLEOTIDE SEQUENCE</scope>
</reference>
<dbReference type="PANTHER" id="PTHR46003">
    <property type="entry name" value="HOST CELL FACTOR"/>
    <property type="match status" value="1"/>
</dbReference>
<proteinExistence type="evidence at transcript level"/>
<dbReference type="PANTHER" id="PTHR46003:SF1">
    <property type="entry name" value="HOST CELL FACTOR"/>
    <property type="match status" value="1"/>
</dbReference>